<gene>
    <name evidence="2" type="ORF">HH213_04105</name>
</gene>
<reference evidence="2 3" key="1">
    <citation type="submission" date="2020-04" db="EMBL/GenBank/DDBJ databases">
        <title>Genome sequencing of novel species.</title>
        <authorList>
            <person name="Heo J."/>
            <person name="Kim S.-J."/>
            <person name="Kim J.-S."/>
            <person name="Hong S.-B."/>
            <person name="Kwon S.-W."/>
        </authorList>
    </citation>
    <scope>NUCLEOTIDE SEQUENCE [LARGE SCALE GENOMIC DNA]</scope>
    <source>
        <strain evidence="2 3">AF9R3</strain>
    </source>
</reference>
<dbReference type="EMBL" id="CP051684">
    <property type="protein sequence ID" value="QJD89361.1"/>
    <property type="molecule type" value="Genomic_DNA"/>
</dbReference>
<accession>A0ABX6M4X0</accession>
<protein>
    <submittedName>
        <fullName evidence="2">Type II toxin-antitoxin system Phd/YefM family antitoxin</fullName>
    </submittedName>
</protein>
<dbReference type="InterPro" id="IPR036165">
    <property type="entry name" value="YefM-like_sf"/>
</dbReference>
<comment type="similarity">
    <text evidence="1">Belongs to the phD/YefM antitoxin family.</text>
</comment>
<organism evidence="2 3">
    <name type="scientific">Duganella dendranthematis</name>
    <dbReference type="NCBI Taxonomy" id="2728021"/>
    <lineage>
        <taxon>Bacteria</taxon>
        <taxon>Pseudomonadati</taxon>
        <taxon>Pseudomonadota</taxon>
        <taxon>Betaproteobacteria</taxon>
        <taxon>Burkholderiales</taxon>
        <taxon>Oxalobacteraceae</taxon>
        <taxon>Telluria group</taxon>
        <taxon>Duganella</taxon>
    </lineage>
</organism>
<dbReference type="SUPFAM" id="SSF143120">
    <property type="entry name" value="YefM-like"/>
    <property type="match status" value="1"/>
</dbReference>
<evidence type="ECO:0000313" key="3">
    <source>
        <dbReference type="Proteomes" id="UP000503117"/>
    </source>
</evidence>
<evidence type="ECO:0000313" key="2">
    <source>
        <dbReference type="EMBL" id="QJD89361.1"/>
    </source>
</evidence>
<dbReference type="Proteomes" id="UP000503117">
    <property type="component" value="Chromosome"/>
</dbReference>
<proteinExistence type="inferred from homology"/>
<evidence type="ECO:0000256" key="1">
    <source>
        <dbReference type="ARBA" id="ARBA00009981"/>
    </source>
</evidence>
<name>A0ABX6M4X0_9BURK</name>
<sequence length="85" mass="9376">MATATLPSRKIDPNLPDLLLEECSDGPVFLSDEHGPSHVLMTIADYERIISGKLNIIEMLWMPGMPDIDFDPVRSIESVPPADLS</sequence>
<dbReference type="RefSeq" id="WP_169110963.1">
    <property type="nucleotide sequence ID" value="NZ_CP051684.1"/>
</dbReference>
<keyword evidence="3" id="KW-1185">Reference proteome</keyword>